<keyword evidence="13" id="KW-0594">Phospholipid biosynthesis</keyword>
<evidence type="ECO:0000313" key="20">
    <source>
        <dbReference type="EMBL" id="GEM47907.1"/>
    </source>
</evidence>
<name>A0A511N628_DEIC1</name>
<keyword evidence="21" id="KW-1185">Reference proteome</keyword>
<dbReference type="EMBL" id="BJXB01000016">
    <property type="protein sequence ID" value="GEM47907.1"/>
    <property type="molecule type" value="Genomic_DNA"/>
</dbReference>
<evidence type="ECO:0000256" key="15">
    <source>
        <dbReference type="PIRSR" id="PIRSR600829-1"/>
    </source>
</evidence>
<dbReference type="CDD" id="cd14265">
    <property type="entry name" value="UDPK_IM_like"/>
    <property type="match status" value="1"/>
</dbReference>
<evidence type="ECO:0000256" key="18">
    <source>
        <dbReference type="PIRSR" id="PIRSR600829-4"/>
    </source>
</evidence>
<keyword evidence="10 19" id="KW-1133">Transmembrane helix</keyword>
<keyword evidence="18" id="KW-0460">Magnesium</keyword>
<evidence type="ECO:0000313" key="21">
    <source>
        <dbReference type="Proteomes" id="UP000321306"/>
    </source>
</evidence>
<dbReference type="PANTHER" id="PTHR34299">
    <property type="entry name" value="DIACYLGLYCEROL KINASE"/>
    <property type="match status" value="1"/>
</dbReference>
<feature type="transmembrane region" description="Helical" evidence="19">
    <location>
        <begin position="103"/>
        <end position="124"/>
    </location>
</feature>
<dbReference type="GO" id="GO:0046872">
    <property type="term" value="F:metal ion binding"/>
    <property type="evidence" value="ECO:0007669"/>
    <property type="project" value="UniProtKB-KW"/>
</dbReference>
<comment type="similarity">
    <text evidence="2">Belongs to the bacterial diacylglycerol kinase family.</text>
</comment>
<dbReference type="InterPro" id="IPR036945">
    <property type="entry name" value="DAGK_sf"/>
</dbReference>
<evidence type="ECO:0000256" key="5">
    <source>
        <dbReference type="ARBA" id="ARBA00022679"/>
    </source>
</evidence>
<dbReference type="GO" id="GO:0008654">
    <property type="term" value="P:phospholipid biosynthetic process"/>
    <property type="evidence" value="ECO:0007669"/>
    <property type="project" value="UniProtKB-KW"/>
</dbReference>
<comment type="cofactor">
    <cofactor evidence="18">
        <name>Mg(2+)</name>
        <dbReference type="ChEBI" id="CHEBI:18420"/>
    </cofactor>
    <text evidence="18">Mn(2+), Zn(2+), Cd(2+) and Co(2+) support activity to lesser extents.</text>
</comment>
<evidence type="ECO:0000256" key="10">
    <source>
        <dbReference type="ARBA" id="ARBA00022989"/>
    </source>
</evidence>
<keyword evidence="7 17" id="KW-0547">Nucleotide-binding</keyword>
<protein>
    <submittedName>
        <fullName evidence="20">Diacylglycerol kinase</fullName>
    </submittedName>
</protein>
<evidence type="ECO:0000256" key="4">
    <source>
        <dbReference type="ARBA" id="ARBA00022516"/>
    </source>
</evidence>
<comment type="subcellular location">
    <subcellularLocation>
        <location evidence="1">Cell membrane</location>
        <topology evidence="1">Multi-pass membrane protein</topology>
    </subcellularLocation>
</comment>
<dbReference type="GO" id="GO:0005524">
    <property type="term" value="F:ATP binding"/>
    <property type="evidence" value="ECO:0007669"/>
    <property type="project" value="UniProtKB-KW"/>
</dbReference>
<dbReference type="GO" id="GO:0005886">
    <property type="term" value="C:plasma membrane"/>
    <property type="evidence" value="ECO:0007669"/>
    <property type="project" value="UniProtKB-SubCell"/>
</dbReference>
<keyword evidence="14" id="KW-1208">Phospholipid metabolism</keyword>
<dbReference type="Gene3D" id="1.10.287.3610">
    <property type="match status" value="1"/>
</dbReference>
<accession>A0A511N628</accession>
<gene>
    <name evidence="20" type="ORF">DC3_35420</name>
</gene>
<keyword evidence="4" id="KW-0444">Lipid biosynthesis</keyword>
<keyword evidence="18" id="KW-0479">Metal-binding</keyword>
<keyword evidence="6 19" id="KW-0812">Transmembrane</keyword>
<reference evidence="20 21" key="1">
    <citation type="submission" date="2019-07" db="EMBL/GenBank/DDBJ databases">
        <title>Whole genome shotgun sequence of Deinococcus cellulosilyticus NBRC 106333.</title>
        <authorList>
            <person name="Hosoyama A."/>
            <person name="Uohara A."/>
            <person name="Ohji S."/>
            <person name="Ichikawa N."/>
        </authorList>
    </citation>
    <scope>NUCLEOTIDE SEQUENCE [LARGE SCALE GENOMIC DNA]</scope>
    <source>
        <strain evidence="20 21">NBRC 106333</strain>
    </source>
</reference>
<feature type="binding site" evidence="17">
    <location>
        <position position="83"/>
    </location>
    <ligand>
        <name>ATP</name>
        <dbReference type="ChEBI" id="CHEBI:30616"/>
    </ligand>
</feature>
<keyword evidence="3" id="KW-1003">Cell membrane</keyword>
<evidence type="ECO:0000256" key="2">
    <source>
        <dbReference type="ARBA" id="ARBA00005967"/>
    </source>
</evidence>
<keyword evidence="5" id="KW-0808">Transferase</keyword>
<organism evidence="20 21">
    <name type="scientific">Deinococcus cellulosilyticus (strain DSM 18568 / NBRC 106333 / KACC 11606 / 5516J-15)</name>
    <dbReference type="NCBI Taxonomy" id="1223518"/>
    <lineage>
        <taxon>Bacteria</taxon>
        <taxon>Thermotogati</taxon>
        <taxon>Deinococcota</taxon>
        <taxon>Deinococci</taxon>
        <taxon>Deinococcales</taxon>
        <taxon>Deinococcaceae</taxon>
        <taxon>Deinococcus</taxon>
    </lineage>
</organism>
<evidence type="ECO:0000256" key="14">
    <source>
        <dbReference type="ARBA" id="ARBA00023264"/>
    </source>
</evidence>
<evidence type="ECO:0000256" key="19">
    <source>
        <dbReference type="SAM" id="Phobius"/>
    </source>
</evidence>
<dbReference type="Proteomes" id="UP000321306">
    <property type="component" value="Unassembled WGS sequence"/>
</dbReference>
<keyword evidence="12 19" id="KW-0472">Membrane</keyword>
<proteinExistence type="inferred from homology"/>
<dbReference type="InterPro" id="IPR033717">
    <property type="entry name" value="UDPK"/>
</dbReference>
<feature type="binding site" evidence="17">
    <location>
        <begin position="101"/>
        <end position="102"/>
    </location>
    <ligand>
        <name>ATP</name>
        <dbReference type="ChEBI" id="CHEBI:30616"/>
    </ligand>
</feature>
<feature type="transmembrane region" description="Helical" evidence="19">
    <location>
        <begin position="41"/>
        <end position="58"/>
    </location>
</feature>
<evidence type="ECO:0000256" key="1">
    <source>
        <dbReference type="ARBA" id="ARBA00004651"/>
    </source>
</evidence>
<sequence>MSSDDFSLKRMRFKKHPHTQLEAFKFAYEGIMHCIRTQRNFRIELALAAVALGLSIWLKTGLAIIVACIVSVLVLEMINTAIEATIDLITEEYHPLARIAKDVAAGAVLVASLGAALIGAITLIPPLLEKLT</sequence>
<evidence type="ECO:0000256" key="17">
    <source>
        <dbReference type="PIRSR" id="PIRSR600829-3"/>
    </source>
</evidence>
<evidence type="ECO:0000256" key="13">
    <source>
        <dbReference type="ARBA" id="ARBA00023209"/>
    </source>
</evidence>
<comment type="caution">
    <text evidence="20">The sequence shown here is derived from an EMBL/GenBank/DDBJ whole genome shotgun (WGS) entry which is preliminary data.</text>
</comment>
<feature type="transmembrane region" description="Helical" evidence="19">
    <location>
        <begin position="64"/>
        <end position="82"/>
    </location>
</feature>
<evidence type="ECO:0000256" key="16">
    <source>
        <dbReference type="PIRSR" id="PIRSR600829-2"/>
    </source>
</evidence>
<feature type="binding site" evidence="16">
    <location>
        <position position="76"/>
    </location>
    <ligand>
        <name>substrate</name>
    </ligand>
</feature>
<dbReference type="GO" id="GO:0016301">
    <property type="term" value="F:kinase activity"/>
    <property type="evidence" value="ECO:0007669"/>
    <property type="project" value="UniProtKB-KW"/>
</dbReference>
<dbReference type="InterPro" id="IPR000829">
    <property type="entry name" value="DAGK"/>
</dbReference>
<dbReference type="PANTHER" id="PTHR34299:SF1">
    <property type="entry name" value="DIACYLGLYCEROL KINASE"/>
    <property type="match status" value="1"/>
</dbReference>
<keyword evidence="11" id="KW-0443">Lipid metabolism</keyword>
<evidence type="ECO:0000256" key="6">
    <source>
        <dbReference type="ARBA" id="ARBA00022692"/>
    </source>
</evidence>
<evidence type="ECO:0000256" key="3">
    <source>
        <dbReference type="ARBA" id="ARBA00022475"/>
    </source>
</evidence>
<feature type="binding site" evidence="18">
    <location>
        <position position="83"/>
    </location>
    <ligand>
        <name>a divalent metal cation</name>
        <dbReference type="ChEBI" id="CHEBI:60240"/>
    </ligand>
</feature>
<feature type="active site" description="Proton acceptor" evidence="15">
    <location>
        <position position="76"/>
    </location>
</feature>
<evidence type="ECO:0000256" key="11">
    <source>
        <dbReference type="ARBA" id="ARBA00023098"/>
    </source>
</evidence>
<feature type="binding site" evidence="17">
    <location>
        <begin position="92"/>
        <end position="94"/>
    </location>
    <ligand>
        <name>ATP</name>
        <dbReference type="ChEBI" id="CHEBI:30616"/>
    </ligand>
</feature>
<evidence type="ECO:0000256" key="7">
    <source>
        <dbReference type="ARBA" id="ARBA00022741"/>
    </source>
</evidence>
<evidence type="ECO:0000256" key="8">
    <source>
        <dbReference type="ARBA" id="ARBA00022777"/>
    </source>
</evidence>
<keyword evidence="8 20" id="KW-0418">Kinase</keyword>
<dbReference type="Pfam" id="PF01219">
    <property type="entry name" value="DAGK_prokar"/>
    <property type="match status" value="1"/>
</dbReference>
<dbReference type="AlphaFoldDB" id="A0A511N628"/>
<evidence type="ECO:0000256" key="9">
    <source>
        <dbReference type="ARBA" id="ARBA00022840"/>
    </source>
</evidence>
<keyword evidence="9 17" id="KW-0067">ATP-binding</keyword>
<evidence type="ECO:0000256" key="12">
    <source>
        <dbReference type="ARBA" id="ARBA00023136"/>
    </source>
</evidence>